<feature type="chain" id="PRO_5025670503" evidence="4">
    <location>
        <begin position="18"/>
        <end position="209"/>
    </location>
</feature>
<feature type="signal peptide" evidence="4">
    <location>
        <begin position="1"/>
        <end position="17"/>
    </location>
</feature>
<dbReference type="Gene3D" id="2.80.10.50">
    <property type="match status" value="1"/>
</dbReference>
<dbReference type="PANTHER" id="PTHR46809">
    <property type="entry name" value="STROMAL CELL-DERIVED FACTOR 2-LIKE PROTEIN"/>
    <property type="match status" value="1"/>
</dbReference>
<protein>
    <submittedName>
        <fullName evidence="6">Stromal cell-derived factor 2 (Trinotate prediction)</fullName>
    </submittedName>
</protein>
<dbReference type="SUPFAM" id="SSF82109">
    <property type="entry name" value="MIR domain"/>
    <property type="match status" value="1"/>
</dbReference>
<evidence type="ECO:0000256" key="3">
    <source>
        <dbReference type="SAM" id="MobiDB-lite"/>
    </source>
</evidence>
<dbReference type="EMBL" id="GHBR01001453">
    <property type="protein sequence ID" value="NDJ96688.1"/>
    <property type="molecule type" value="Transcribed_RNA"/>
</dbReference>
<dbReference type="Pfam" id="PF02815">
    <property type="entry name" value="MIR"/>
    <property type="match status" value="1"/>
</dbReference>
<reference evidence="6" key="1">
    <citation type="submission" date="2018-11" db="EMBL/GenBank/DDBJ databases">
        <title>Myxobolus squamalis genome and transcriptome.</title>
        <authorList>
            <person name="Yahalomi D."/>
            <person name="Atkinson S.D."/>
            <person name="Neuhof M."/>
            <person name="Chang E.S."/>
            <person name="Philippe H."/>
            <person name="Cartwright P."/>
            <person name="Bartholomew J.L."/>
            <person name="Huchon D."/>
        </authorList>
    </citation>
    <scope>NUCLEOTIDE SEQUENCE</scope>
    <source>
        <strain evidence="6">71B08</strain>
        <tissue evidence="6">Whole</tissue>
    </source>
</reference>
<dbReference type="AlphaFoldDB" id="A0A6B2FYN4"/>
<feature type="domain" description="MIR" evidence="5">
    <location>
        <begin position="84"/>
        <end position="139"/>
    </location>
</feature>
<dbReference type="SMART" id="SM00472">
    <property type="entry name" value="MIR"/>
    <property type="match status" value="3"/>
</dbReference>
<sequence length="209" mass="23288">MKTVLCLILIFLSLVLSNLNEYEHVSLTSVFKLQNAQYNTFLHSGSLSYHSGSYQQAVTGYADQSDLNSYWQILGKHGLQSQRGNPIKCGQKVRFQHVKTKKFLHSHQQKSPLSGKQEVSAFGNGPAGDGGDNWYVICNSNEKLWKRDSYVQFEHADTGSFLAMSGAKYRGAQGHSEVVGVDEDDLPSSKWKVEIGVFFTSETDAKSEL</sequence>
<feature type="domain" description="MIR" evidence="5">
    <location>
        <begin position="22"/>
        <end position="76"/>
    </location>
</feature>
<dbReference type="PANTHER" id="PTHR46809:SF2">
    <property type="entry name" value="GH21273P"/>
    <property type="match status" value="1"/>
</dbReference>
<evidence type="ECO:0000256" key="1">
    <source>
        <dbReference type="ARBA" id="ARBA00022729"/>
    </source>
</evidence>
<evidence type="ECO:0000256" key="4">
    <source>
        <dbReference type="SAM" id="SignalP"/>
    </source>
</evidence>
<dbReference type="PROSITE" id="PS50919">
    <property type="entry name" value="MIR"/>
    <property type="match status" value="2"/>
</dbReference>
<accession>A0A6B2FYN4</accession>
<proteinExistence type="predicted"/>
<keyword evidence="2" id="KW-0677">Repeat</keyword>
<evidence type="ECO:0000256" key="2">
    <source>
        <dbReference type="ARBA" id="ARBA00022737"/>
    </source>
</evidence>
<keyword evidence="1 4" id="KW-0732">Signal</keyword>
<dbReference type="InterPro" id="IPR016093">
    <property type="entry name" value="MIR_motif"/>
</dbReference>
<feature type="region of interest" description="Disordered" evidence="3">
    <location>
        <begin position="105"/>
        <end position="125"/>
    </location>
</feature>
<dbReference type="InterPro" id="IPR036300">
    <property type="entry name" value="MIR_dom_sf"/>
</dbReference>
<organism evidence="6">
    <name type="scientific">Myxobolus squamalis</name>
    <name type="common">Myxosporean</name>
    <dbReference type="NCBI Taxonomy" id="59785"/>
    <lineage>
        <taxon>Eukaryota</taxon>
        <taxon>Metazoa</taxon>
        <taxon>Cnidaria</taxon>
        <taxon>Myxozoa</taxon>
        <taxon>Myxosporea</taxon>
        <taxon>Bivalvulida</taxon>
        <taxon>Platysporina</taxon>
        <taxon>Myxobolidae</taxon>
        <taxon>Myxobolus</taxon>
    </lineage>
</organism>
<evidence type="ECO:0000313" key="6">
    <source>
        <dbReference type="EMBL" id="NDJ96688.1"/>
    </source>
</evidence>
<evidence type="ECO:0000259" key="5">
    <source>
        <dbReference type="PROSITE" id="PS50919"/>
    </source>
</evidence>
<name>A0A6B2FYN4_MYXSQ</name>